<dbReference type="Proteomes" id="UP000651977">
    <property type="component" value="Unassembled WGS sequence"/>
</dbReference>
<protein>
    <submittedName>
        <fullName evidence="3">IS110 family transposase</fullName>
    </submittedName>
</protein>
<organism evidence="3 4">
    <name type="scientific">Agarivorans gilvus</name>
    <dbReference type="NCBI Taxonomy" id="680279"/>
    <lineage>
        <taxon>Bacteria</taxon>
        <taxon>Pseudomonadati</taxon>
        <taxon>Pseudomonadota</taxon>
        <taxon>Gammaproteobacteria</taxon>
        <taxon>Alteromonadales</taxon>
        <taxon>Alteromonadaceae</taxon>
        <taxon>Agarivorans</taxon>
    </lineage>
</organism>
<dbReference type="Pfam" id="PF02371">
    <property type="entry name" value="Transposase_20"/>
    <property type="match status" value="1"/>
</dbReference>
<comment type="caution">
    <text evidence="3">The sequence shown here is derived from an EMBL/GenBank/DDBJ whole genome shotgun (WGS) entry which is preliminary data.</text>
</comment>
<accession>A0ABQ1I621</accession>
<dbReference type="InterPro" id="IPR002525">
    <property type="entry name" value="Transp_IS110-like_N"/>
</dbReference>
<reference evidence="4" key="1">
    <citation type="journal article" date="2019" name="Int. J. Syst. Evol. Microbiol.">
        <title>The Global Catalogue of Microorganisms (GCM) 10K type strain sequencing project: providing services to taxonomists for standard genome sequencing and annotation.</title>
        <authorList>
            <consortium name="The Broad Institute Genomics Platform"/>
            <consortium name="The Broad Institute Genome Sequencing Center for Infectious Disease"/>
            <person name="Wu L."/>
            <person name="Ma J."/>
        </authorList>
    </citation>
    <scope>NUCLEOTIDE SEQUENCE [LARGE SCALE GENOMIC DNA]</scope>
    <source>
        <strain evidence="4">CGMCC 1.10131</strain>
    </source>
</reference>
<proteinExistence type="predicted"/>
<evidence type="ECO:0000313" key="3">
    <source>
        <dbReference type="EMBL" id="GGB14842.1"/>
    </source>
</evidence>
<dbReference type="InterPro" id="IPR003346">
    <property type="entry name" value="Transposase_20"/>
</dbReference>
<evidence type="ECO:0000313" key="4">
    <source>
        <dbReference type="Proteomes" id="UP000651977"/>
    </source>
</evidence>
<dbReference type="InterPro" id="IPR047650">
    <property type="entry name" value="Transpos_IS110"/>
</dbReference>
<evidence type="ECO:0000259" key="2">
    <source>
        <dbReference type="Pfam" id="PF02371"/>
    </source>
</evidence>
<dbReference type="EMBL" id="BMDY01000020">
    <property type="protein sequence ID" value="GGB14842.1"/>
    <property type="molecule type" value="Genomic_DNA"/>
</dbReference>
<evidence type="ECO:0000259" key="1">
    <source>
        <dbReference type="Pfam" id="PF01548"/>
    </source>
</evidence>
<gene>
    <name evidence="3" type="primary">tnpA</name>
    <name evidence="3" type="ORF">GCM10007414_30350</name>
</gene>
<dbReference type="PANTHER" id="PTHR33055">
    <property type="entry name" value="TRANSPOSASE FOR INSERTION SEQUENCE ELEMENT IS1111A"/>
    <property type="match status" value="1"/>
</dbReference>
<feature type="domain" description="Transposase IS110-like N-terminal" evidence="1">
    <location>
        <begin position="9"/>
        <end position="129"/>
    </location>
</feature>
<sequence>MGVLFNSAVIKNRKVSRDKLLHEVRQFPPNTLIAMEACLSSNYWGETIQNMGYQVKLLPAQHVKPMARRQKNDANDTLAICEAAFRPNIHAVPIKTREQRDIKALRTVRSTLVVRRTATVNQLRALAAEYGVIFPKGLKTLQEQLPATLEDADNGLSTVIRSLLQGLYDDIKIISRDIDSLTDELTRLAKHHPRYQALLKIPGFGPIVTASVLSELGTGEQFTNGRQFSAWCGLVPRQHSSGGKATLMGMTKNGNRELRTLLIHGARAVLRFAAKRQDAMGRWLNGLVARRGKVKAIVALANKLGRIAWRIISGDQEFQLSRAFKTA</sequence>
<feature type="domain" description="Transposase IS116/IS110/IS902 C-terminal" evidence="2">
    <location>
        <begin position="196"/>
        <end position="275"/>
    </location>
</feature>
<dbReference type="NCBIfam" id="NF033542">
    <property type="entry name" value="transpos_IS110"/>
    <property type="match status" value="1"/>
</dbReference>
<name>A0ABQ1I621_9ALTE</name>
<dbReference type="RefSeq" id="WP_055733412.1">
    <property type="nucleotide sequence ID" value="NZ_BMDY01000020.1"/>
</dbReference>
<dbReference type="Pfam" id="PF01548">
    <property type="entry name" value="DEDD_Tnp_IS110"/>
    <property type="match status" value="1"/>
</dbReference>
<dbReference type="PANTHER" id="PTHR33055:SF3">
    <property type="entry name" value="PUTATIVE TRANSPOSASE FOR IS117-RELATED"/>
    <property type="match status" value="1"/>
</dbReference>
<keyword evidence="4" id="KW-1185">Reference proteome</keyword>